<reference evidence="1 2" key="1">
    <citation type="journal article" date="2023" name="Arcadia Sci">
        <title>De novo assembly of a long-read Amblyomma americanum tick genome.</title>
        <authorList>
            <person name="Chou S."/>
            <person name="Poskanzer K.E."/>
            <person name="Rollins M."/>
            <person name="Thuy-Boun P.S."/>
        </authorList>
    </citation>
    <scope>NUCLEOTIDE SEQUENCE [LARGE SCALE GENOMIC DNA]</scope>
    <source>
        <strain evidence="1">F_SG_1</strain>
        <tissue evidence="1">Salivary glands</tissue>
    </source>
</reference>
<dbReference type="EMBL" id="JARKHS020002060">
    <property type="protein sequence ID" value="KAK8787141.1"/>
    <property type="molecule type" value="Genomic_DNA"/>
</dbReference>
<dbReference type="SUPFAM" id="SSF55486">
    <property type="entry name" value="Metalloproteases ('zincins'), catalytic domain"/>
    <property type="match status" value="1"/>
</dbReference>
<keyword evidence="2" id="KW-1185">Reference proteome</keyword>
<evidence type="ECO:0000313" key="2">
    <source>
        <dbReference type="Proteomes" id="UP001321473"/>
    </source>
</evidence>
<gene>
    <name evidence="1" type="ORF">V5799_023074</name>
</gene>
<dbReference type="Proteomes" id="UP001321473">
    <property type="component" value="Unassembled WGS sequence"/>
</dbReference>
<accession>A0AAQ4FKC3</accession>
<proteinExistence type="predicted"/>
<dbReference type="AlphaFoldDB" id="A0AAQ4FKC3"/>
<organism evidence="1 2">
    <name type="scientific">Amblyomma americanum</name>
    <name type="common">Lone star tick</name>
    <dbReference type="NCBI Taxonomy" id="6943"/>
    <lineage>
        <taxon>Eukaryota</taxon>
        <taxon>Metazoa</taxon>
        <taxon>Ecdysozoa</taxon>
        <taxon>Arthropoda</taxon>
        <taxon>Chelicerata</taxon>
        <taxon>Arachnida</taxon>
        <taxon>Acari</taxon>
        <taxon>Parasitiformes</taxon>
        <taxon>Ixodida</taxon>
        <taxon>Ixodoidea</taxon>
        <taxon>Ixodidae</taxon>
        <taxon>Amblyomminae</taxon>
        <taxon>Amblyomma</taxon>
    </lineage>
</organism>
<sequence length="569" mass="63533">MVNLTLNPCQEPFHYVCYHWEHQSADSTLSSAVKDAFASVIQGTDQSDPGRTLNRIYTSCISAVASTEPTENILVRGILEDVSSFVVAPYRFHNNLLLILTLSLTYSAFSPVHTNAERTGEKYRLGFWPENSSVIEFLSEGDEGAKREVLERLLVALNKEGTFHLSMTDVSNIASDISHSGKVEPEVIGNLSLLEQFVPQGAPSTFRSVLDKIYTFPANSTTVILQFPHLVRKILRFFADPANQPTAISYAIFEAAVLLMKQLLSVENFKPAQQFEECVRYLRNFRILLFALYARKLSNPVKDRLVLATAEDIKAVVIEKVSLLGDAGDKVKVSNTISELRVVVPSYVARLIKDLPDVSSNLFSNYLRNSAWTLRLQLSRFNARLGVTDIMNRKPYEEYVLVTRGHLFIAPVVLGWVATTNPEARFERSAAVGPVVADALWKLVLDNTTWSATAEKKLGILRKCASKKASSYRYPVLSLQTAAWTARDSTWNTPRLVWSLWEASISQVFYLRYIHFVACLRVIAGIESEDQAVADVAFVAATPDFRKAFNCSLPVENNGTCAQEIEGLD</sequence>
<comment type="caution">
    <text evidence="1">The sequence shown here is derived from an EMBL/GenBank/DDBJ whole genome shotgun (WGS) entry which is preliminary data.</text>
</comment>
<name>A0AAQ4FKC3_AMBAM</name>
<evidence type="ECO:0000313" key="1">
    <source>
        <dbReference type="EMBL" id="KAK8787141.1"/>
    </source>
</evidence>
<protein>
    <submittedName>
        <fullName evidence="1">Uncharacterized protein</fullName>
    </submittedName>
</protein>